<protein>
    <submittedName>
        <fullName evidence="3">Uncharacterized protein</fullName>
    </submittedName>
</protein>
<dbReference type="Proteomes" id="UP001157440">
    <property type="component" value="Unassembled WGS sequence"/>
</dbReference>
<organism evidence="3 4">
    <name type="scientific">Methylobacterium tardum</name>
    <dbReference type="NCBI Taxonomy" id="374432"/>
    <lineage>
        <taxon>Bacteria</taxon>
        <taxon>Pseudomonadati</taxon>
        <taxon>Pseudomonadota</taxon>
        <taxon>Alphaproteobacteria</taxon>
        <taxon>Hyphomicrobiales</taxon>
        <taxon>Methylobacteriaceae</taxon>
        <taxon>Methylobacterium</taxon>
    </lineage>
</organism>
<feature type="region of interest" description="Disordered" evidence="1">
    <location>
        <begin position="22"/>
        <end position="84"/>
    </location>
</feature>
<feature type="chain" id="PRO_5041202122" evidence="2">
    <location>
        <begin position="24"/>
        <end position="84"/>
    </location>
</feature>
<feature type="signal peptide" evidence="2">
    <location>
        <begin position="1"/>
        <end position="23"/>
    </location>
</feature>
<reference evidence="4" key="1">
    <citation type="journal article" date="2019" name="Int. J. Syst. Evol. Microbiol.">
        <title>The Global Catalogue of Microorganisms (GCM) 10K type strain sequencing project: providing services to taxonomists for standard genome sequencing and annotation.</title>
        <authorList>
            <consortium name="The Broad Institute Genomics Platform"/>
            <consortium name="The Broad Institute Genome Sequencing Center for Infectious Disease"/>
            <person name="Wu L."/>
            <person name="Ma J."/>
        </authorList>
    </citation>
    <scope>NUCLEOTIDE SEQUENCE [LARGE SCALE GENOMIC DNA]</scope>
    <source>
        <strain evidence="4">NBRC 103632</strain>
    </source>
</reference>
<gene>
    <name evidence="3" type="ORF">GCM10007890_53390</name>
</gene>
<evidence type="ECO:0000256" key="2">
    <source>
        <dbReference type="SAM" id="SignalP"/>
    </source>
</evidence>
<dbReference type="AlphaFoldDB" id="A0AA37TLS0"/>
<name>A0AA37TLS0_9HYPH</name>
<dbReference type="RefSeq" id="WP_238197379.1">
    <property type="nucleotide sequence ID" value="NZ_BPQZ01000018.1"/>
</dbReference>
<keyword evidence="2" id="KW-0732">Signal</keyword>
<feature type="compositionally biased region" description="Low complexity" evidence="1">
    <location>
        <begin position="65"/>
        <end position="84"/>
    </location>
</feature>
<accession>A0AA37TLS0</accession>
<dbReference type="EMBL" id="BSPL01000025">
    <property type="protein sequence ID" value="GLS73324.1"/>
    <property type="molecule type" value="Genomic_DNA"/>
</dbReference>
<evidence type="ECO:0000313" key="3">
    <source>
        <dbReference type="EMBL" id="GLS73324.1"/>
    </source>
</evidence>
<proteinExistence type="predicted"/>
<evidence type="ECO:0000256" key="1">
    <source>
        <dbReference type="SAM" id="MobiDB-lite"/>
    </source>
</evidence>
<evidence type="ECO:0000313" key="4">
    <source>
        <dbReference type="Proteomes" id="UP001157440"/>
    </source>
</evidence>
<comment type="caution">
    <text evidence="3">The sequence shown here is derived from an EMBL/GenBank/DDBJ whole genome shotgun (WGS) entry which is preliminary data.</text>
</comment>
<sequence length="84" mass="7798">MTILNRTILLAALLTCAAGAAGAAEGQGKAEGRKDAGAPTTSMGAGGLSGTGSTQDGARTGSVESKGPPGGTTAPSAPKAGTGR</sequence>
<keyword evidence="4" id="KW-1185">Reference proteome</keyword>